<reference evidence="5" key="2">
    <citation type="submission" date="2025-08" db="UniProtKB">
        <authorList>
            <consortium name="RefSeq"/>
        </authorList>
    </citation>
    <scope>IDENTIFICATION</scope>
    <source>
        <tissue evidence="5">Leaf</tissue>
    </source>
</reference>
<name>A0A1U7UY93_NICSY</name>
<keyword evidence="2" id="KW-0472">Membrane</keyword>
<dbReference type="Proteomes" id="UP000189701">
    <property type="component" value="Unplaced"/>
</dbReference>
<proteinExistence type="inferred from homology"/>
<evidence type="ECO:0000313" key="5">
    <source>
        <dbReference type="RefSeq" id="XP_009757711.1"/>
    </source>
</evidence>
<feature type="domain" description="DYW" evidence="3">
    <location>
        <begin position="10"/>
        <end position="48"/>
    </location>
</feature>
<dbReference type="GO" id="GO:0008270">
    <property type="term" value="F:zinc ion binding"/>
    <property type="evidence" value="ECO:0007669"/>
    <property type="project" value="InterPro"/>
</dbReference>
<gene>
    <name evidence="5" type="primary">LOC104210498</name>
</gene>
<reference evidence="4" key="1">
    <citation type="journal article" date="2013" name="Genome Biol.">
        <title>Reference genomes and transcriptomes of Nicotiana sylvestris and Nicotiana tomentosiformis.</title>
        <authorList>
            <person name="Sierro N."/>
            <person name="Battey J.N."/>
            <person name="Ouadi S."/>
            <person name="Bovet L."/>
            <person name="Goepfert S."/>
            <person name="Bakaher N."/>
            <person name="Peitsch M.C."/>
            <person name="Ivanov N.V."/>
        </authorList>
    </citation>
    <scope>NUCLEOTIDE SEQUENCE [LARGE SCALE GENOMIC DNA]</scope>
</reference>
<accession>A0A1U7UY93</accession>
<evidence type="ECO:0000256" key="2">
    <source>
        <dbReference type="SAM" id="Phobius"/>
    </source>
</evidence>
<dbReference type="InterPro" id="IPR032867">
    <property type="entry name" value="DYW_dom"/>
</dbReference>
<evidence type="ECO:0000313" key="4">
    <source>
        <dbReference type="Proteomes" id="UP000189701"/>
    </source>
</evidence>
<organism evidence="4 5">
    <name type="scientific">Nicotiana sylvestris</name>
    <name type="common">Wood tobacco</name>
    <name type="synonym">South American tobacco</name>
    <dbReference type="NCBI Taxonomy" id="4096"/>
    <lineage>
        <taxon>Eukaryota</taxon>
        <taxon>Viridiplantae</taxon>
        <taxon>Streptophyta</taxon>
        <taxon>Embryophyta</taxon>
        <taxon>Tracheophyta</taxon>
        <taxon>Spermatophyta</taxon>
        <taxon>Magnoliopsida</taxon>
        <taxon>eudicotyledons</taxon>
        <taxon>Gunneridae</taxon>
        <taxon>Pentapetalae</taxon>
        <taxon>asterids</taxon>
        <taxon>lamiids</taxon>
        <taxon>Solanales</taxon>
        <taxon>Solanaceae</taxon>
        <taxon>Nicotianoideae</taxon>
        <taxon>Nicotianeae</taxon>
        <taxon>Nicotiana</taxon>
    </lineage>
</organism>
<dbReference type="RefSeq" id="XP_009757711.1">
    <property type="nucleotide sequence ID" value="XM_009759409.1"/>
</dbReference>
<keyword evidence="4" id="KW-1185">Reference proteome</keyword>
<comment type="similarity">
    <text evidence="1">Belongs to the PPR family. PCMP-H subfamily.</text>
</comment>
<evidence type="ECO:0000256" key="1">
    <source>
        <dbReference type="ARBA" id="ARBA00006643"/>
    </source>
</evidence>
<dbReference type="AlphaFoldDB" id="A0A1U7UY93"/>
<sequence>MMNLDSLIVKVEKLWICGSCHVFIKFISCFEGSEILLKTTPFHHFFEAPGSWICESKMWGECKRTVAFMRNWNLAAVIPKAESNVQALVISIPFFFFLMSTFNQPFFTTFKDL</sequence>
<dbReference type="Pfam" id="PF14432">
    <property type="entry name" value="DYW_deaminase"/>
    <property type="match status" value="1"/>
</dbReference>
<keyword evidence="2" id="KW-1133">Transmembrane helix</keyword>
<protein>
    <submittedName>
        <fullName evidence="5">Uncharacterized protein LOC104210498</fullName>
    </submittedName>
</protein>
<evidence type="ECO:0000259" key="3">
    <source>
        <dbReference type="Pfam" id="PF14432"/>
    </source>
</evidence>
<feature type="transmembrane region" description="Helical" evidence="2">
    <location>
        <begin position="87"/>
        <end position="107"/>
    </location>
</feature>
<keyword evidence="2" id="KW-0812">Transmembrane</keyword>